<sequence length="610" mass="73160">MKRKVLYTLFYLFLSSHFLFSYSYEDYELYLKAKKEYQEKKYQEAYETLSLLKRIFPYSRVQKSKLSDYYLALIQYQLDQKEEAIRGLTANILPLHTEERDYLLGTLYMNKKNPKQANLYFQRLLSSEYSYSHEKIEKKIEQILCKNNPYYQHYFAAKFYQNFESISNLTKKDILEIASYLSSKGEEQNSQTLLLKFLKENQGKKEDFFPFYSALLNSFFQTKSYDKVIQYANLFSKVDIQAIENRDFYLLQKARAYHHKKQYIKAISCYETIKNPRYQSDASLELAAIHYTLENYDTVIQILEKKSPKTTYDWKLLGNSYFILKEREKFLSVAQKIEEKESNAYENILYHYLIAHPKETIDKDNSLYFTNFVVNRYLENLYPFDSSDTLKSTLLEYEKLKDFAPMYDRDLIELEFKNSHFYYKSNIETAYAVSKFYEKFGFYDLAYQNSKRNASLFSRFKNSISLLFPRYYPELIKKYSLQYNISEEILNTLILLSSEWNNNYEKENKLGLFALDFRNTSEASNLKNPEISIKLACQKLKKIQKKYPQALATMIVFLYGESYYKELIWEENGDISLNKISDLNMRYEIQQLILHYCFYKNLYSTLGRKI</sequence>
<dbReference type="Gene3D" id="1.25.40.10">
    <property type="entry name" value="Tetratricopeptide repeat domain"/>
    <property type="match status" value="2"/>
</dbReference>
<accession>A0A133N9Z2</accession>
<dbReference type="STRING" id="134605.HMPREF3206_01564"/>
<name>A0A133N9Z2_9FUSO</name>
<gene>
    <name evidence="1" type="ORF">HMPREF3206_01564</name>
</gene>
<dbReference type="AlphaFoldDB" id="A0A133N9Z2"/>
<evidence type="ECO:0008006" key="3">
    <source>
        <dbReference type="Google" id="ProtNLM"/>
    </source>
</evidence>
<comment type="caution">
    <text evidence="1">The sequence shown here is derived from an EMBL/GenBank/DDBJ whole genome shotgun (WGS) entry which is preliminary data.</text>
</comment>
<evidence type="ECO:0000313" key="1">
    <source>
        <dbReference type="EMBL" id="KXA13106.1"/>
    </source>
</evidence>
<dbReference type="SUPFAM" id="SSF48452">
    <property type="entry name" value="TPR-like"/>
    <property type="match status" value="1"/>
</dbReference>
<protein>
    <recommendedName>
        <fullName evidence="3">Tetratricopeptide repeat protein</fullName>
    </recommendedName>
</protein>
<evidence type="ECO:0000313" key="2">
    <source>
        <dbReference type="Proteomes" id="UP000070617"/>
    </source>
</evidence>
<proteinExistence type="predicted"/>
<dbReference type="RefSeq" id="WP_008801794.1">
    <property type="nucleotide sequence ID" value="NZ_KQ956568.1"/>
</dbReference>
<organism evidence="1 2">
    <name type="scientific">Fusobacterium equinum</name>
    <dbReference type="NCBI Taxonomy" id="134605"/>
    <lineage>
        <taxon>Bacteria</taxon>
        <taxon>Fusobacteriati</taxon>
        <taxon>Fusobacteriota</taxon>
        <taxon>Fusobacteriia</taxon>
        <taxon>Fusobacteriales</taxon>
        <taxon>Fusobacteriaceae</taxon>
        <taxon>Fusobacterium</taxon>
    </lineage>
</organism>
<keyword evidence="2" id="KW-1185">Reference proteome</keyword>
<dbReference type="InterPro" id="IPR011990">
    <property type="entry name" value="TPR-like_helical_dom_sf"/>
</dbReference>
<dbReference type="Proteomes" id="UP000070617">
    <property type="component" value="Unassembled WGS sequence"/>
</dbReference>
<dbReference type="EMBL" id="LRPX01000083">
    <property type="protein sequence ID" value="KXA13106.1"/>
    <property type="molecule type" value="Genomic_DNA"/>
</dbReference>
<dbReference type="PATRIC" id="fig|134605.3.peg.1543"/>
<reference evidence="2" key="1">
    <citation type="submission" date="2016-01" db="EMBL/GenBank/DDBJ databases">
        <authorList>
            <person name="Mitreva M."/>
            <person name="Pepin K.H."/>
            <person name="Mihindukulasuriya K.A."/>
            <person name="Fulton R."/>
            <person name="Fronick C."/>
            <person name="O'Laughlin M."/>
            <person name="Miner T."/>
            <person name="Herter B."/>
            <person name="Rosa B.A."/>
            <person name="Cordes M."/>
            <person name="Tomlinson C."/>
            <person name="Wollam A."/>
            <person name="Palsikar V.B."/>
            <person name="Mardis E.R."/>
            <person name="Wilson R.K."/>
        </authorList>
    </citation>
    <scope>NUCLEOTIDE SEQUENCE [LARGE SCALE GENOMIC DNA]</scope>
    <source>
        <strain evidence="2">CMW8396</strain>
    </source>
</reference>